<feature type="region of interest" description="Disordered" evidence="8">
    <location>
        <begin position="316"/>
        <end position="337"/>
    </location>
</feature>
<evidence type="ECO:0000256" key="4">
    <source>
        <dbReference type="ARBA" id="ARBA00022771"/>
    </source>
</evidence>
<dbReference type="VEuPathDB" id="FungiDB:PSTT_03945"/>
<feature type="compositionally biased region" description="Low complexity" evidence="8">
    <location>
        <begin position="264"/>
        <end position="285"/>
    </location>
</feature>
<dbReference type="Gene3D" id="3.30.160.60">
    <property type="entry name" value="Classic Zinc Finger"/>
    <property type="match status" value="1"/>
</dbReference>
<accession>A0A2S4VUP2</accession>
<keyword evidence="5" id="KW-0862">Zinc</keyword>
<dbReference type="InterPro" id="IPR050806">
    <property type="entry name" value="pacC/RIM101"/>
</dbReference>
<evidence type="ECO:0000259" key="9">
    <source>
        <dbReference type="PROSITE" id="PS50157"/>
    </source>
</evidence>
<evidence type="ECO:0000256" key="3">
    <source>
        <dbReference type="ARBA" id="ARBA00022737"/>
    </source>
</evidence>
<dbReference type="PANTHER" id="PTHR47257:SF1">
    <property type="entry name" value="PH-RESPONSE TRANSCRIPTION FACTOR PACC_RIM101"/>
    <property type="match status" value="1"/>
</dbReference>
<dbReference type="GO" id="GO:0045944">
    <property type="term" value="P:positive regulation of transcription by RNA polymerase II"/>
    <property type="evidence" value="ECO:0007669"/>
    <property type="project" value="TreeGrafter"/>
</dbReference>
<dbReference type="VEuPathDB" id="FungiDB:PSHT_08773"/>
<keyword evidence="2" id="KW-0479">Metal-binding</keyword>
<dbReference type="GO" id="GO:0008270">
    <property type="term" value="F:zinc ion binding"/>
    <property type="evidence" value="ECO:0007669"/>
    <property type="project" value="UniProtKB-KW"/>
</dbReference>
<proteinExistence type="predicted"/>
<dbReference type="AlphaFoldDB" id="A0A2S4VUP2"/>
<evidence type="ECO:0000313" key="10">
    <source>
        <dbReference type="EMBL" id="POW13235.1"/>
    </source>
</evidence>
<evidence type="ECO:0000313" key="11">
    <source>
        <dbReference type="Proteomes" id="UP000239156"/>
    </source>
</evidence>
<comment type="subcellular location">
    <subcellularLocation>
        <location evidence="1">Nucleus</location>
    </subcellularLocation>
</comment>
<evidence type="ECO:0000256" key="2">
    <source>
        <dbReference type="ARBA" id="ARBA00022723"/>
    </source>
</evidence>
<feature type="compositionally biased region" description="Polar residues" evidence="8">
    <location>
        <begin position="170"/>
        <end position="183"/>
    </location>
</feature>
<sequence>MSTFQLDHQTANLVCKWSKPDCFKTFSSAEEMFNHLCDCHVGRKRSGNLSLSCSWEGCDHKAAKRDRESTIDLIFAFEDISTSNQLFFDRRYDLSHDGFATRRSSDPMIYGSTKSLTRQPITNSIRAPGLLYIKSLSYPSHWAQHSTPSTHTYHGDQPQANRARVYSIPQNQTTGWTGGNVQATVPGPVPRERSYSVPRHNPYQRPQPEQIYPYPSTWNAEFNFPTERQQRVEPIAEVGSYNPNVTLFNQFQFLEQYSQPTDSLPPHISSSSEPPSTSSGSSSSSNHHTAAHLAPPGDWSEIFSFVADTRRESEPYSITSDDFSGSDGLSGVSVGDSHHELSRTSSLPCQALYPATIPPFDSYENLGFRHSMSAGVPEEPLHLTDIQIRNFLQQPFDQPYPEPSGEFQSTDNFYQPQNYGCVDNLDALLSLADLGGHSHVPEDTNNGIFMNIAPFQYLV</sequence>
<evidence type="ECO:0000256" key="6">
    <source>
        <dbReference type="ARBA" id="ARBA00023242"/>
    </source>
</evidence>
<dbReference type="GO" id="GO:0005634">
    <property type="term" value="C:nucleus"/>
    <property type="evidence" value="ECO:0007669"/>
    <property type="project" value="UniProtKB-SubCell"/>
</dbReference>
<dbReference type="Proteomes" id="UP000239156">
    <property type="component" value="Unassembled WGS sequence"/>
</dbReference>
<keyword evidence="4 7" id="KW-0863">Zinc-finger</keyword>
<keyword evidence="3" id="KW-0677">Repeat</keyword>
<comment type="caution">
    <text evidence="10">The sequence shown here is derived from an EMBL/GenBank/DDBJ whole genome shotgun (WGS) entry which is preliminary data.</text>
</comment>
<feature type="region of interest" description="Disordered" evidence="8">
    <location>
        <begin position="170"/>
        <end position="210"/>
    </location>
</feature>
<dbReference type="EMBL" id="PKSL01000026">
    <property type="protein sequence ID" value="POW13235.1"/>
    <property type="molecule type" value="Genomic_DNA"/>
</dbReference>
<dbReference type="PROSITE" id="PS50157">
    <property type="entry name" value="ZINC_FINGER_C2H2_2"/>
    <property type="match status" value="1"/>
</dbReference>
<keyword evidence="11" id="KW-1185">Reference proteome</keyword>
<evidence type="ECO:0000256" key="7">
    <source>
        <dbReference type="PROSITE-ProRule" id="PRU00042"/>
    </source>
</evidence>
<dbReference type="PANTHER" id="PTHR47257">
    <property type="entry name" value="PH-RESPONSE TRANSCRIPTION FACTOR PACC/RIM101"/>
    <property type="match status" value="1"/>
</dbReference>
<feature type="region of interest" description="Disordered" evidence="8">
    <location>
        <begin position="259"/>
        <end position="295"/>
    </location>
</feature>
<evidence type="ECO:0000256" key="8">
    <source>
        <dbReference type="SAM" id="MobiDB-lite"/>
    </source>
</evidence>
<keyword evidence="6" id="KW-0539">Nucleus</keyword>
<evidence type="ECO:0000256" key="1">
    <source>
        <dbReference type="ARBA" id="ARBA00004123"/>
    </source>
</evidence>
<dbReference type="InterPro" id="IPR013087">
    <property type="entry name" value="Znf_C2H2_type"/>
</dbReference>
<protein>
    <recommendedName>
        <fullName evidence="9">C2H2-type domain-containing protein</fullName>
    </recommendedName>
</protein>
<feature type="domain" description="C2H2-type" evidence="9">
    <location>
        <begin position="13"/>
        <end position="45"/>
    </location>
</feature>
<feature type="compositionally biased region" description="Low complexity" evidence="8">
    <location>
        <begin position="320"/>
        <end position="335"/>
    </location>
</feature>
<gene>
    <name evidence="10" type="ORF">PSTT_03945</name>
</gene>
<evidence type="ECO:0000256" key="5">
    <source>
        <dbReference type="ARBA" id="ARBA00022833"/>
    </source>
</evidence>
<organism evidence="10 11">
    <name type="scientific">Puccinia striiformis</name>
    <dbReference type="NCBI Taxonomy" id="27350"/>
    <lineage>
        <taxon>Eukaryota</taxon>
        <taxon>Fungi</taxon>
        <taxon>Dikarya</taxon>
        <taxon>Basidiomycota</taxon>
        <taxon>Pucciniomycotina</taxon>
        <taxon>Pucciniomycetes</taxon>
        <taxon>Pucciniales</taxon>
        <taxon>Pucciniaceae</taxon>
        <taxon>Puccinia</taxon>
    </lineage>
</organism>
<name>A0A2S4VUP2_9BASI</name>
<reference evidence="10" key="1">
    <citation type="submission" date="2017-12" db="EMBL/GenBank/DDBJ databases">
        <title>Gene loss provides genomic basis for host adaptation in cereal stripe rust fungi.</title>
        <authorList>
            <person name="Xia C."/>
        </authorList>
    </citation>
    <scope>NUCLEOTIDE SEQUENCE [LARGE SCALE GENOMIC DNA]</scope>
    <source>
        <strain evidence="10">93-210</strain>
    </source>
</reference>